<evidence type="ECO:0000259" key="17">
    <source>
        <dbReference type="PROSITE" id="PS51068"/>
    </source>
</evidence>
<feature type="binding site" evidence="15">
    <location>
        <position position="157"/>
    </location>
    <ligand>
        <name>DNA</name>
        <dbReference type="ChEBI" id="CHEBI:16991"/>
    </ligand>
</feature>
<comment type="cofactor">
    <cofactor evidence="15">
        <name>Zn(2+)</name>
        <dbReference type="ChEBI" id="CHEBI:29105"/>
    </cofactor>
    <text evidence="15">Binds 1 zinc ion per subunit.</text>
</comment>
<dbReference type="SMART" id="SM00898">
    <property type="entry name" value="Fapy_DNA_glyco"/>
    <property type="match status" value="1"/>
</dbReference>
<dbReference type="RefSeq" id="WP_190448345.1">
    <property type="nucleotide sequence ID" value="NZ_JAMPLM010000007.1"/>
</dbReference>
<dbReference type="NCBIfam" id="TIGR00577">
    <property type="entry name" value="fpg"/>
    <property type="match status" value="1"/>
</dbReference>
<dbReference type="EC" id="4.2.99.18" evidence="15"/>
<evidence type="ECO:0000256" key="11">
    <source>
        <dbReference type="ARBA" id="ARBA00023239"/>
    </source>
</evidence>
<feature type="active site" description="Proton donor; for delta-elimination activity" evidence="15">
    <location>
        <position position="310"/>
    </location>
</feature>
<dbReference type="EC" id="3.2.2.23" evidence="15"/>
<keyword evidence="12 15" id="KW-0511">Multifunctional enzyme</keyword>
<dbReference type="Gene3D" id="1.10.8.50">
    <property type="match status" value="1"/>
</dbReference>
<comment type="subunit">
    <text evidence="3 15">Monomer.</text>
</comment>
<name>A0ABV0KI94_9CYAN</name>
<keyword evidence="4 15" id="KW-0479">Metal-binding</keyword>
<dbReference type="InterPro" id="IPR035937">
    <property type="entry name" value="FPG_N"/>
</dbReference>
<dbReference type="PANTHER" id="PTHR22993:SF9">
    <property type="entry name" value="FORMAMIDOPYRIMIDINE-DNA GLYCOSYLASE"/>
    <property type="match status" value="1"/>
</dbReference>
<dbReference type="SMART" id="SM01232">
    <property type="entry name" value="H2TH"/>
    <property type="match status" value="1"/>
</dbReference>
<dbReference type="EMBL" id="JAMPLM010000007">
    <property type="protein sequence ID" value="MEP1058941.1"/>
    <property type="molecule type" value="Genomic_DNA"/>
</dbReference>
<comment type="catalytic activity">
    <reaction evidence="14 15">
        <text>2'-deoxyribonucleotide-(2'-deoxyribose 5'-phosphate)-2'-deoxyribonucleotide-DNA = a 3'-end 2'-deoxyribonucleotide-(2,3-dehydro-2,3-deoxyribose 5'-phosphate)-DNA + a 5'-end 5'-phospho-2'-deoxyribonucleoside-DNA + H(+)</text>
        <dbReference type="Rhea" id="RHEA:66592"/>
        <dbReference type="Rhea" id="RHEA-COMP:13180"/>
        <dbReference type="Rhea" id="RHEA-COMP:16897"/>
        <dbReference type="Rhea" id="RHEA-COMP:17067"/>
        <dbReference type="ChEBI" id="CHEBI:15378"/>
        <dbReference type="ChEBI" id="CHEBI:136412"/>
        <dbReference type="ChEBI" id="CHEBI:157695"/>
        <dbReference type="ChEBI" id="CHEBI:167181"/>
        <dbReference type="EC" id="4.2.99.18"/>
    </reaction>
</comment>
<keyword evidence="19" id="KW-1185">Reference proteome</keyword>
<accession>A0ABV0KI94</accession>
<evidence type="ECO:0000256" key="4">
    <source>
        <dbReference type="ARBA" id="ARBA00022723"/>
    </source>
</evidence>
<evidence type="ECO:0000313" key="18">
    <source>
        <dbReference type="EMBL" id="MEP1058941.1"/>
    </source>
</evidence>
<dbReference type="NCBIfam" id="NF010551">
    <property type="entry name" value="PRK13945.1"/>
    <property type="match status" value="1"/>
</dbReference>
<dbReference type="Proteomes" id="UP001476950">
    <property type="component" value="Unassembled WGS sequence"/>
</dbReference>
<dbReference type="HAMAP" id="MF_00103">
    <property type="entry name" value="Fapy_DNA_glycosyl"/>
    <property type="match status" value="1"/>
</dbReference>
<feature type="active site" description="Proton donor" evidence="15">
    <location>
        <position position="3"/>
    </location>
</feature>
<keyword evidence="6 15" id="KW-0863">Zinc-finger</keyword>
<feature type="domain" description="Formamidopyrimidine-DNA glycosylase catalytic" evidence="17">
    <location>
        <begin position="2"/>
        <end position="160"/>
    </location>
</feature>
<evidence type="ECO:0000256" key="8">
    <source>
        <dbReference type="ARBA" id="ARBA00022833"/>
    </source>
</evidence>
<dbReference type="InterPro" id="IPR015886">
    <property type="entry name" value="H2TH_FPG"/>
</dbReference>
<evidence type="ECO:0000256" key="1">
    <source>
        <dbReference type="ARBA" id="ARBA00001668"/>
    </source>
</evidence>
<dbReference type="PANTHER" id="PTHR22993">
    <property type="entry name" value="FORMAMIDOPYRIMIDINE-DNA GLYCOSYLASE"/>
    <property type="match status" value="1"/>
</dbReference>
<keyword evidence="9 15" id="KW-0238">DNA-binding</keyword>
<dbReference type="Gene3D" id="3.20.190.10">
    <property type="entry name" value="MutM-like, N-terminal"/>
    <property type="match status" value="1"/>
</dbReference>
<keyword evidence="7 15" id="KW-0378">Hydrolase</keyword>
<keyword evidence="5 15" id="KW-0227">DNA damage</keyword>
<organism evidence="18 19">
    <name type="scientific">Stenomitos frigidus AS-A4</name>
    <dbReference type="NCBI Taxonomy" id="2933935"/>
    <lineage>
        <taxon>Bacteria</taxon>
        <taxon>Bacillati</taxon>
        <taxon>Cyanobacteriota</taxon>
        <taxon>Cyanophyceae</taxon>
        <taxon>Leptolyngbyales</taxon>
        <taxon>Leptolyngbyaceae</taxon>
        <taxon>Stenomitos</taxon>
    </lineage>
</organism>
<evidence type="ECO:0000256" key="3">
    <source>
        <dbReference type="ARBA" id="ARBA00011245"/>
    </source>
</evidence>
<evidence type="ECO:0000256" key="10">
    <source>
        <dbReference type="ARBA" id="ARBA00023204"/>
    </source>
</evidence>
<feature type="active site" description="Schiff-base intermediate with DNA" evidence="15">
    <location>
        <position position="2"/>
    </location>
</feature>
<comment type="catalytic activity">
    <reaction evidence="1 15">
        <text>Hydrolysis of DNA containing ring-opened 7-methylguanine residues, releasing 2,6-diamino-4-hydroxy-5-(N-methyl)formamidopyrimidine.</text>
        <dbReference type="EC" id="3.2.2.23"/>
    </reaction>
</comment>
<dbReference type="GO" id="GO:0008534">
    <property type="term" value="F:oxidized purine nucleobase lesion DNA N-glycosylase activity"/>
    <property type="evidence" value="ECO:0007669"/>
    <property type="project" value="UniProtKB-EC"/>
</dbReference>
<keyword evidence="10 15" id="KW-0234">DNA repair</keyword>
<keyword evidence="11 15" id="KW-0456">Lyase</keyword>
<feature type="active site" description="Proton donor; for beta-elimination activity" evidence="15">
    <location>
        <position position="60"/>
    </location>
</feature>
<dbReference type="InterPro" id="IPR012319">
    <property type="entry name" value="FPG_cat"/>
</dbReference>
<dbReference type="InterPro" id="IPR020629">
    <property type="entry name" value="FPG_Glyclase"/>
</dbReference>
<dbReference type="Pfam" id="PF06831">
    <property type="entry name" value="H2TH"/>
    <property type="match status" value="1"/>
</dbReference>
<feature type="binding site" evidence="15">
    <location>
        <position position="201"/>
    </location>
    <ligand>
        <name>DNA</name>
        <dbReference type="ChEBI" id="CHEBI:16991"/>
    </ligand>
</feature>
<dbReference type="PROSITE" id="PS51068">
    <property type="entry name" value="FPG_CAT"/>
    <property type="match status" value="1"/>
</dbReference>
<comment type="similarity">
    <text evidence="2 15">Belongs to the FPG family.</text>
</comment>
<dbReference type="CDD" id="cd08966">
    <property type="entry name" value="EcFpg-like_N"/>
    <property type="match status" value="1"/>
</dbReference>
<evidence type="ECO:0000256" key="12">
    <source>
        <dbReference type="ARBA" id="ARBA00023268"/>
    </source>
</evidence>
<dbReference type="PROSITE" id="PS51066">
    <property type="entry name" value="ZF_FPG_2"/>
    <property type="match status" value="1"/>
</dbReference>
<evidence type="ECO:0000259" key="16">
    <source>
        <dbReference type="PROSITE" id="PS51066"/>
    </source>
</evidence>
<feature type="domain" description="FPG-type" evidence="16">
    <location>
        <begin position="286"/>
        <end position="320"/>
    </location>
</feature>
<proteinExistence type="inferred from homology"/>
<dbReference type="SUPFAM" id="SSF46946">
    <property type="entry name" value="S13-like H2TH domain"/>
    <property type="match status" value="1"/>
</dbReference>
<dbReference type="InterPro" id="IPR000214">
    <property type="entry name" value="Znf_DNA_glyclase/AP_lyase"/>
</dbReference>
<evidence type="ECO:0000256" key="14">
    <source>
        <dbReference type="ARBA" id="ARBA00044632"/>
    </source>
</evidence>
<comment type="caution">
    <text evidence="18">The sequence shown here is derived from an EMBL/GenBank/DDBJ whole genome shotgun (WGS) entry which is preliminary data.</text>
</comment>
<protein>
    <recommendedName>
        <fullName evidence="15">Formamidopyrimidine-DNA glycosylase</fullName>
        <shortName evidence="15">Fapy-DNA glycosylase</shortName>
        <ecNumber evidence="15">3.2.2.23</ecNumber>
    </recommendedName>
    <alternativeName>
        <fullName evidence="15">DNA-(apurinic or apyrimidinic site) lyase MutM</fullName>
        <shortName evidence="15">AP lyase MutM</shortName>
        <ecNumber evidence="15">4.2.99.18</ecNumber>
    </alternativeName>
</protein>
<dbReference type="SUPFAM" id="SSF81624">
    <property type="entry name" value="N-terminal domain of MutM-like DNA repair proteins"/>
    <property type="match status" value="1"/>
</dbReference>
<evidence type="ECO:0000256" key="7">
    <source>
        <dbReference type="ARBA" id="ARBA00022801"/>
    </source>
</evidence>
<evidence type="ECO:0000256" key="9">
    <source>
        <dbReference type="ARBA" id="ARBA00023125"/>
    </source>
</evidence>
<evidence type="ECO:0000256" key="6">
    <source>
        <dbReference type="ARBA" id="ARBA00022771"/>
    </source>
</evidence>
<evidence type="ECO:0000313" key="19">
    <source>
        <dbReference type="Proteomes" id="UP001476950"/>
    </source>
</evidence>
<dbReference type="InterPro" id="IPR010663">
    <property type="entry name" value="Znf_FPG/IleRS"/>
</dbReference>
<feature type="binding site" evidence="15">
    <location>
        <position position="138"/>
    </location>
    <ligand>
        <name>DNA</name>
        <dbReference type="ChEBI" id="CHEBI:16991"/>
    </ligand>
</feature>
<evidence type="ECO:0000256" key="5">
    <source>
        <dbReference type="ARBA" id="ARBA00022763"/>
    </source>
</evidence>
<dbReference type="Pfam" id="PF01149">
    <property type="entry name" value="Fapy_DNA_glyco"/>
    <property type="match status" value="1"/>
</dbReference>
<dbReference type="Pfam" id="PF06827">
    <property type="entry name" value="zf-FPG_IleRS"/>
    <property type="match status" value="1"/>
</dbReference>
<keyword evidence="8 15" id="KW-0862">Zinc</keyword>
<sequence length="324" mass="36165">MPELPEVETVRRGLNDVTLHQTIQGGDVLLDRTIAHPFSVPDFLTALKGTAIVQWHRRGKYLLAELEPSAVSRQPSAVSRSEISALPYRPIAASPSATYSTSHSPLPTPHSPSSWLGVHLRMTGQLLWVDQTEPLEKHTRVRLFFGGGKELRFVDQRTFGQMWWVPPENEPEQIITGLQQLGPEPFSEEFSVPYFTQKLQRRRPIKNALLDQSIVAGIGNIYADEALFLSGVHPQTLCIDLQPSQIERLRSHIIQVLEASIEAKGTTFRTFRSVAGVNGNYGGSAWVYGRDGDVCRNCTTEIERLRMAGRSAHFCPTCQSLKKG</sequence>
<dbReference type="NCBIfam" id="NF002211">
    <property type="entry name" value="PRK01103.1"/>
    <property type="match status" value="1"/>
</dbReference>
<evidence type="ECO:0000256" key="13">
    <source>
        <dbReference type="ARBA" id="ARBA00023295"/>
    </source>
</evidence>
<evidence type="ECO:0000256" key="15">
    <source>
        <dbReference type="HAMAP-Rule" id="MF_00103"/>
    </source>
</evidence>
<dbReference type="InterPro" id="IPR010979">
    <property type="entry name" value="Ribosomal_uS13-like_H2TH"/>
</dbReference>
<comment type="function">
    <text evidence="15">Involved in base excision repair of DNA damaged by oxidation or by mutagenic agents. Acts as DNA glycosylase that recognizes and removes damaged bases. Has a preference for oxidized purines, such as 7,8-dihydro-8-oxoguanine (8-oxoG). Has AP (apurinic/apyrimidinic) lyase activity and introduces nicks in the DNA strand. Cleaves the DNA backbone by beta-delta elimination to generate a single-strand break at the site of the removed base with both 3'- and 5'-phosphates.</text>
</comment>
<keyword evidence="13 15" id="KW-0326">Glycosidase</keyword>
<dbReference type="SUPFAM" id="SSF57716">
    <property type="entry name" value="Glucocorticoid receptor-like (DNA-binding domain)"/>
    <property type="match status" value="1"/>
</dbReference>
<gene>
    <name evidence="15" type="primary">mutM</name>
    <name evidence="15" type="synonym">fpg</name>
    <name evidence="18" type="ORF">NDI38_10890</name>
</gene>
<reference evidence="18 19" key="1">
    <citation type="submission" date="2022-04" db="EMBL/GenBank/DDBJ databases">
        <title>Positive selection, recombination, and allopatry shape intraspecific diversity of widespread and dominant cyanobacteria.</title>
        <authorList>
            <person name="Wei J."/>
            <person name="Shu W."/>
            <person name="Hu C."/>
        </authorList>
    </citation>
    <scope>NUCLEOTIDE SEQUENCE [LARGE SCALE GENOMIC DNA]</scope>
    <source>
        <strain evidence="18 19">AS-A4</strain>
    </source>
</reference>
<evidence type="ECO:0000256" key="2">
    <source>
        <dbReference type="ARBA" id="ARBA00009409"/>
    </source>
</evidence>